<evidence type="ECO:0000256" key="1">
    <source>
        <dbReference type="SAM" id="Phobius"/>
    </source>
</evidence>
<keyword evidence="1" id="KW-0812">Transmembrane</keyword>
<keyword evidence="1" id="KW-0472">Membrane</keyword>
<accession>A0AA96GJZ0</accession>
<dbReference type="Proteomes" id="UP001302494">
    <property type="component" value="Chromosome"/>
</dbReference>
<dbReference type="RefSeq" id="WP_312748604.1">
    <property type="nucleotide sequence ID" value="NZ_CP116968.1"/>
</dbReference>
<dbReference type="KEGG" id="nneo:PQG83_08860"/>
<dbReference type="EMBL" id="CP116968">
    <property type="protein sequence ID" value="WNM63849.1"/>
    <property type="molecule type" value="Genomic_DNA"/>
</dbReference>
<dbReference type="AlphaFoldDB" id="A0AA96GJZ0"/>
<protein>
    <submittedName>
        <fullName evidence="2">DUF3422 family protein</fullName>
    </submittedName>
</protein>
<proteinExistence type="predicted"/>
<keyword evidence="1" id="KW-1133">Transmembrane helix</keyword>
<organism evidence="2 3">
    <name type="scientific">Candidatus Nitrospira neomarina</name>
    <dbReference type="NCBI Taxonomy" id="3020899"/>
    <lineage>
        <taxon>Bacteria</taxon>
        <taxon>Pseudomonadati</taxon>
        <taxon>Nitrospirota</taxon>
        <taxon>Nitrospiria</taxon>
        <taxon>Nitrospirales</taxon>
        <taxon>Nitrospiraceae</taxon>
        <taxon>Nitrospira</taxon>
    </lineage>
</organism>
<evidence type="ECO:0000313" key="2">
    <source>
        <dbReference type="EMBL" id="WNM63849.1"/>
    </source>
</evidence>
<keyword evidence="3" id="KW-1185">Reference proteome</keyword>
<dbReference type="Pfam" id="PF11902">
    <property type="entry name" value="DUF3422"/>
    <property type="match status" value="1"/>
</dbReference>
<name>A0AA96GJZ0_9BACT</name>
<sequence>MKLKPGSPGKGILRQMHKAQEKYLEGWLDVPAHVHHTAYRMANPAVERPQSRKEFQQLLTCLEIDSAHAVMEDKVGFGVKKGTNGDKLIVIWEAHTEYYSYQVWHIPSNATQPLGFGPLGFFDYVFPFSPLGIQVNALDLLIIPERTYDQEELRTLLPGPQLYASQVLGENICVATSFTPDEHDRERYLIWAPDPVVLRQKLARLMTIVTTLENYTHLILLPYPAFSRSVDQVQIFEQRHLYQRTLITKELNRATHSTLQQWLEGLTHDFLEVGRLTASLRYRLSASVPYDRIVHSNTQALQEQPLPYGRTLIDYFQWKITGVADGYQQLLSRVQALEQDFEGTIAVLRTKVELLLQEQNLAQQDQNVNLLASLDKTTKSQVVLQHTVEGLSVIVIAYYVSGLANYLFKALHEIGWLDTYELASGIFVPIALGLSFAIITWGRNRIQRKITAMPPASTSHTPDGA</sequence>
<reference evidence="2 3" key="1">
    <citation type="submission" date="2023-01" db="EMBL/GenBank/DDBJ databases">
        <title>Cultivation and genomic characterization of new, ubiquitous marine nitrite-oxidizing bacteria from the Nitrospirales.</title>
        <authorList>
            <person name="Mueller A.J."/>
            <person name="Daebeler A."/>
            <person name="Herbold C.W."/>
            <person name="Kirkegaard R.H."/>
            <person name="Daims H."/>
        </authorList>
    </citation>
    <scope>NUCLEOTIDE SEQUENCE [LARGE SCALE GENOMIC DNA]</scope>
    <source>
        <strain evidence="2 3">DK</strain>
    </source>
</reference>
<evidence type="ECO:0000313" key="3">
    <source>
        <dbReference type="Proteomes" id="UP001302494"/>
    </source>
</evidence>
<dbReference type="InterPro" id="IPR021830">
    <property type="entry name" value="DUF3422"/>
</dbReference>
<gene>
    <name evidence="2" type="ORF">PQG83_08860</name>
</gene>
<feature type="transmembrane region" description="Helical" evidence="1">
    <location>
        <begin position="388"/>
        <end position="408"/>
    </location>
</feature>
<feature type="transmembrane region" description="Helical" evidence="1">
    <location>
        <begin position="420"/>
        <end position="441"/>
    </location>
</feature>